<feature type="active site" description="Proton donor" evidence="2">
    <location>
        <position position="239"/>
    </location>
</feature>
<keyword evidence="2" id="KW-0028">Amino-acid biosynthesis</keyword>
<dbReference type="InterPro" id="IPR037171">
    <property type="entry name" value="NagB/RpiA_transferase-like"/>
</dbReference>
<accession>A0A833H015</accession>
<proteinExistence type="inferred from homology"/>
<evidence type="ECO:0000313" key="4">
    <source>
        <dbReference type="Proteomes" id="UP000460298"/>
    </source>
</evidence>
<dbReference type="InterPro" id="IPR005251">
    <property type="entry name" value="IF-M1Pi"/>
</dbReference>
<keyword evidence="1 2" id="KW-0413">Isomerase</keyword>
<dbReference type="PANTHER" id="PTHR43475">
    <property type="entry name" value="METHYLTHIORIBOSE-1-PHOSPHATE ISOMERASE"/>
    <property type="match status" value="1"/>
</dbReference>
<dbReference type="SUPFAM" id="SSF100950">
    <property type="entry name" value="NagB/RpiA/CoA transferase-like"/>
    <property type="match status" value="1"/>
</dbReference>
<dbReference type="EMBL" id="WBUI01000015">
    <property type="protein sequence ID" value="KAB2931159.1"/>
    <property type="molecule type" value="Genomic_DNA"/>
</dbReference>
<evidence type="ECO:0000256" key="1">
    <source>
        <dbReference type="ARBA" id="ARBA00023235"/>
    </source>
</evidence>
<dbReference type="FunFam" id="1.20.120.420:FF:000003">
    <property type="entry name" value="Methylthioribose-1-phosphate isomerase"/>
    <property type="match status" value="1"/>
</dbReference>
<evidence type="ECO:0000313" key="3">
    <source>
        <dbReference type="EMBL" id="KAB2931159.1"/>
    </source>
</evidence>
<dbReference type="HAMAP" id="MF_01678">
    <property type="entry name" value="Salvage_MtnA"/>
    <property type="match status" value="1"/>
</dbReference>
<comment type="caution">
    <text evidence="3">The sequence shown here is derived from an EMBL/GenBank/DDBJ whole genome shotgun (WGS) entry which is preliminary data.</text>
</comment>
<dbReference type="NCBIfam" id="TIGR00512">
    <property type="entry name" value="salvage_mtnA"/>
    <property type="match status" value="1"/>
</dbReference>
<dbReference type="Gene3D" id="1.20.120.420">
    <property type="entry name" value="translation initiation factor eif-2b, domain 1"/>
    <property type="match status" value="1"/>
</dbReference>
<dbReference type="NCBIfam" id="NF004326">
    <property type="entry name" value="PRK05720.1"/>
    <property type="match status" value="1"/>
</dbReference>
<sequence length="341" mass="36636">MNYIPSLKYESGQLTIVDQTRLPVDSVWLPIHDLNTACEAIVALRVRGAPAIGVMAALSSIVVFRNSVKAGEAATVERFLEICNTLRKTRPTAVNLFYAMDRMSAKAAGLEGLAADALQQQLEDEAVAIYREDVELCDAIGRHGASLIKEGATVLTHCNTGSLATAGRGTALGAIYTAFFEEAKKIKVINTETRPLLQGARLTSYELVTAGIPTTLITDSMAAMVMKQRRVDLVMVGADRIARNGDSANKIGTLALSILAKHYGIPFYVLAPSTTIDTTIADGSAIVIEERTADEVRSFGERRTAPANVNVFNPAFDVAPADLISGIVTEKGVFRGPYDFR</sequence>
<dbReference type="GO" id="GO:0019509">
    <property type="term" value="P:L-methionine salvage from methylthioadenosine"/>
    <property type="evidence" value="ECO:0007669"/>
    <property type="project" value="UniProtKB-UniRule"/>
</dbReference>
<dbReference type="Pfam" id="PF01008">
    <property type="entry name" value="IF-2B"/>
    <property type="match status" value="1"/>
</dbReference>
<dbReference type="AlphaFoldDB" id="A0A833H015"/>
<dbReference type="InterPro" id="IPR042529">
    <property type="entry name" value="IF_2B-like_C"/>
</dbReference>
<protein>
    <recommendedName>
        <fullName evidence="2">Methylthioribose-1-phosphate isomerase</fullName>
        <shortName evidence="2">M1Pi</shortName>
        <shortName evidence="2">MTR-1-P isomerase</shortName>
        <ecNumber evidence="2">5.3.1.23</ecNumber>
    </recommendedName>
    <alternativeName>
        <fullName evidence="2">S-methyl-5-thioribose-1-phosphate isomerase</fullName>
    </alternativeName>
</protein>
<dbReference type="EC" id="5.3.1.23" evidence="2"/>
<organism evidence="3 4">
    <name type="scientific">Leptonema illini</name>
    <dbReference type="NCBI Taxonomy" id="183"/>
    <lineage>
        <taxon>Bacteria</taxon>
        <taxon>Pseudomonadati</taxon>
        <taxon>Spirochaetota</taxon>
        <taxon>Spirochaetia</taxon>
        <taxon>Leptospirales</taxon>
        <taxon>Leptospiraceae</taxon>
        <taxon>Leptonema</taxon>
    </lineage>
</organism>
<feature type="binding site" evidence="2">
    <location>
        <position position="198"/>
    </location>
    <ligand>
        <name>substrate</name>
    </ligand>
</feature>
<dbReference type="Gene3D" id="3.40.50.10470">
    <property type="entry name" value="Translation initiation factor eif-2b, domain 2"/>
    <property type="match status" value="1"/>
</dbReference>
<feature type="binding site" evidence="2">
    <location>
        <begin position="249"/>
        <end position="250"/>
    </location>
    <ligand>
        <name>substrate</name>
    </ligand>
</feature>
<name>A0A833H015_9LEPT</name>
<keyword evidence="2" id="KW-0486">Methionine biosynthesis</keyword>
<dbReference type="InterPro" id="IPR011559">
    <property type="entry name" value="Initiation_fac_2B_a/b/d"/>
</dbReference>
<comment type="similarity">
    <text evidence="2">Belongs to the EIF-2B alpha/beta/delta subunits family. MtnA subfamily.</text>
</comment>
<dbReference type="UniPathway" id="UPA00904">
    <property type="reaction ID" value="UER00874"/>
</dbReference>
<feature type="binding site" evidence="2">
    <location>
        <position position="90"/>
    </location>
    <ligand>
        <name>substrate</name>
    </ligand>
</feature>
<comment type="catalytic activity">
    <reaction evidence="2">
        <text>5-(methylsulfanyl)-alpha-D-ribose 1-phosphate = 5-(methylsulfanyl)-D-ribulose 1-phosphate</text>
        <dbReference type="Rhea" id="RHEA:19989"/>
        <dbReference type="ChEBI" id="CHEBI:58533"/>
        <dbReference type="ChEBI" id="CHEBI:58548"/>
        <dbReference type="EC" id="5.3.1.23"/>
    </reaction>
</comment>
<dbReference type="GO" id="GO:0046523">
    <property type="term" value="F:S-methyl-5-thioribose-1-phosphate isomerase activity"/>
    <property type="evidence" value="ECO:0007669"/>
    <property type="project" value="UniProtKB-UniRule"/>
</dbReference>
<reference evidence="3 4" key="1">
    <citation type="submission" date="2019-10" db="EMBL/GenBank/DDBJ databases">
        <title>Extracellular Electron Transfer in a Candidatus Methanoperedens spp. Enrichment Culture.</title>
        <authorList>
            <person name="Berger S."/>
            <person name="Rangel Shaw D."/>
            <person name="Berben T."/>
            <person name="In 'T Zandt M."/>
            <person name="Frank J."/>
            <person name="Reimann J."/>
            <person name="Jetten M.S.M."/>
            <person name="Welte C.U."/>
        </authorList>
    </citation>
    <scope>NUCLEOTIDE SEQUENCE [LARGE SCALE GENOMIC DNA]</scope>
    <source>
        <strain evidence="3">SB12</strain>
    </source>
</reference>
<dbReference type="FunFam" id="3.40.50.10470:FF:000006">
    <property type="entry name" value="Methylthioribose-1-phosphate isomerase"/>
    <property type="match status" value="1"/>
</dbReference>
<evidence type="ECO:0000256" key="2">
    <source>
        <dbReference type="HAMAP-Rule" id="MF_01678"/>
    </source>
</evidence>
<dbReference type="InterPro" id="IPR027363">
    <property type="entry name" value="M1Pi_N"/>
</dbReference>
<dbReference type="PANTHER" id="PTHR43475:SF1">
    <property type="entry name" value="METHYLTHIORIBOSE-1-PHOSPHATE ISOMERASE"/>
    <property type="match status" value="1"/>
</dbReference>
<dbReference type="Proteomes" id="UP000460298">
    <property type="component" value="Unassembled WGS sequence"/>
</dbReference>
<comment type="function">
    <text evidence="2">Catalyzes the interconversion of methylthioribose-1-phosphate (MTR-1-P) into methylthioribulose-1-phosphate (MTRu-1-P).</text>
</comment>
<feature type="site" description="Transition state stabilizer" evidence="2">
    <location>
        <position position="158"/>
    </location>
</feature>
<gene>
    <name evidence="2 3" type="primary">mtnA</name>
    <name evidence="3" type="ORF">F9K24_14505</name>
</gene>
<dbReference type="InterPro" id="IPR000649">
    <property type="entry name" value="IF-2B-related"/>
</dbReference>
<feature type="binding site" evidence="2">
    <location>
        <begin position="47"/>
        <end position="49"/>
    </location>
    <ligand>
        <name>substrate</name>
    </ligand>
</feature>
<comment type="pathway">
    <text evidence="2">Amino-acid biosynthesis; L-methionine biosynthesis via salvage pathway; L-methionine from S-methyl-5-thio-alpha-D-ribose 1-phosphate: step 1/6.</text>
</comment>
<dbReference type="NCBIfam" id="TIGR00524">
    <property type="entry name" value="eIF-2B_rel"/>
    <property type="match status" value="1"/>
</dbReference>